<organism evidence="2 3">
    <name type="scientific">Corynebacterium timonense</name>
    <dbReference type="NCBI Taxonomy" id="441500"/>
    <lineage>
        <taxon>Bacteria</taxon>
        <taxon>Bacillati</taxon>
        <taxon>Actinomycetota</taxon>
        <taxon>Actinomycetes</taxon>
        <taxon>Mycobacteriales</taxon>
        <taxon>Corynebacteriaceae</taxon>
        <taxon>Corynebacterium</taxon>
    </lineage>
</organism>
<dbReference type="RefSeq" id="WP_019193559.1">
    <property type="nucleotide sequence ID" value="NZ_LT629765.1"/>
</dbReference>
<proteinExistence type="predicted"/>
<evidence type="ECO:0000256" key="1">
    <source>
        <dbReference type="SAM" id="Phobius"/>
    </source>
</evidence>
<feature type="transmembrane region" description="Helical" evidence="1">
    <location>
        <begin position="6"/>
        <end position="29"/>
    </location>
</feature>
<evidence type="ECO:0000313" key="2">
    <source>
        <dbReference type="EMBL" id="SDS71628.1"/>
    </source>
</evidence>
<evidence type="ECO:0000313" key="3">
    <source>
        <dbReference type="Proteomes" id="UP000182237"/>
    </source>
</evidence>
<dbReference type="EMBL" id="LT629765">
    <property type="protein sequence ID" value="SDS71628.1"/>
    <property type="molecule type" value="Genomic_DNA"/>
</dbReference>
<reference evidence="2 3" key="1">
    <citation type="submission" date="2016-10" db="EMBL/GenBank/DDBJ databases">
        <authorList>
            <person name="de Groot N.N."/>
        </authorList>
    </citation>
    <scope>NUCLEOTIDE SEQUENCE [LARGE SCALE GENOMIC DNA]</scope>
    <source>
        <strain evidence="2 3">DSM 45434</strain>
    </source>
</reference>
<keyword evidence="1" id="KW-0812">Transmembrane</keyword>
<feature type="transmembrane region" description="Helical" evidence="1">
    <location>
        <begin position="67"/>
        <end position="86"/>
    </location>
</feature>
<name>A0A1H1UGR5_9CORY</name>
<keyword evidence="3" id="KW-1185">Reference proteome</keyword>
<dbReference type="PIRSF" id="PIRSF003203">
    <property type="entry name" value="AzlD"/>
    <property type="match status" value="1"/>
</dbReference>
<dbReference type="STRING" id="1203190.GCA_000312345_00703"/>
<dbReference type="InterPro" id="IPR008407">
    <property type="entry name" value="Brnchd-chn_aa_trnsp_AzlD"/>
</dbReference>
<keyword evidence="1" id="KW-0472">Membrane</keyword>
<dbReference type="Proteomes" id="UP000182237">
    <property type="component" value="Chromosome I"/>
</dbReference>
<feature type="transmembrane region" description="Helical" evidence="1">
    <location>
        <begin position="41"/>
        <end position="61"/>
    </location>
</feature>
<keyword evidence="1" id="KW-1133">Transmembrane helix</keyword>
<dbReference type="Pfam" id="PF05437">
    <property type="entry name" value="AzlD"/>
    <property type="match status" value="1"/>
</dbReference>
<gene>
    <name evidence="2" type="ORF">SAMN04488539_2237</name>
</gene>
<sequence>MGLPVGVSLAAVAAVLIPVGLVTLLLRALPFPFLRLFKGSPLTEFLGVYMPVGVMTVLVVYTLLDASALPGGIAAGLLAVAVTLGVHAWRRSAALSVVAGTVFYMVLVNLVF</sequence>
<protein>
    <submittedName>
        <fullName evidence="2">Branched-chain amino acid transport protein AzlD</fullName>
    </submittedName>
</protein>
<accession>A0A1H1UGR5</accession>
<feature type="transmembrane region" description="Helical" evidence="1">
    <location>
        <begin position="93"/>
        <end position="111"/>
    </location>
</feature>
<dbReference type="AlphaFoldDB" id="A0A1H1UGR5"/>
<dbReference type="eggNOG" id="COG1687">
    <property type="taxonomic scope" value="Bacteria"/>
</dbReference>